<name>A0A7W6C152_9SPHN</name>
<sequence length="308" mass="33169">MNKPLDCIVIGAGPAGLTAAIYLARFHLRLQLIDGGESRAALIPRTHNHAGYPGGIPGRELLQRMQAQAQEFGVDVASAHVKKLERRDDLFFVHSDGRTWTSRSVLLATGVVNHRPDIAPETHDVALERGLLRYCPICDGYEVTDRKVGVIGTDTHGFNEAMFLRMYTPRVTLIAPSGAHALSQAQRDQLTEVGVELVAGPCRPLRIEGEQIIVPTPAGDSRFDSVYPALGSVIRSELALMLGAEASEEGCLVVDAHQRTSLPGLYAAGDVTKGLDQISHAMGEAGVAATTIRNDLAEETPLLRATRD</sequence>
<dbReference type="InterPro" id="IPR023753">
    <property type="entry name" value="FAD/NAD-binding_dom"/>
</dbReference>
<evidence type="ECO:0000259" key="4">
    <source>
        <dbReference type="Pfam" id="PF07992"/>
    </source>
</evidence>
<proteinExistence type="predicted"/>
<dbReference type="Proteomes" id="UP000561459">
    <property type="component" value="Unassembled WGS sequence"/>
</dbReference>
<dbReference type="Gene3D" id="3.50.50.60">
    <property type="entry name" value="FAD/NAD(P)-binding domain"/>
    <property type="match status" value="2"/>
</dbReference>
<dbReference type="EMBL" id="JACIDY010000002">
    <property type="protein sequence ID" value="MBB3939759.1"/>
    <property type="molecule type" value="Genomic_DNA"/>
</dbReference>
<organism evidence="5 6">
    <name type="scientific">Novosphingobium fluoreni</name>
    <dbReference type="NCBI Taxonomy" id="1391222"/>
    <lineage>
        <taxon>Bacteria</taxon>
        <taxon>Pseudomonadati</taxon>
        <taxon>Pseudomonadota</taxon>
        <taxon>Alphaproteobacteria</taxon>
        <taxon>Sphingomonadales</taxon>
        <taxon>Sphingomonadaceae</taxon>
        <taxon>Novosphingobium</taxon>
    </lineage>
</organism>
<dbReference type="AlphaFoldDB" id="A0A7W6C152"/>
<evidence type="ECO:0000256" key="3">
    <source>
        <dbReference type="ARBA" id="ARBA00023002"/>
    </source>
</evidence>
<keyword evidence="2" id="KW-0285">Flavoprotein</keyword>
<evidence type="ECO:0000256" key="2">
    <source>
        <dbReference type="ARBA" id="ARBA00022630"/>
    </source>
</evidence>
<reference evidence="5 6" key="1">
    <citation type="submission" date="2020-08" db="EMBL/GenBank/DDBJ databases">
        <title>Genomic Encyclopedia of Type Strains, Phase IV (KMG-IV): sequencing the most valuable type-strain genomes for metagenomic binning, comparative biology and taxonomic classification.</title>
        <authorList>
            <person name="Goeker M."/>
        </authorList>
    </citation>
    <scope>NUCLEOTIDE SEQUENCE [LARGE SCALE GENOMIC DNA]</scope>
    <source>
        <strain evidence="5 6">DSM 27568</strain>
    </source>
</reference>
<keyword evidence="6" id="KW-1185">Reference proteome</keyword>
<dbReference type="GO" id="GO:0016491">
    <property type="term" value="F:oxidoreductase activity"/>
    <property type="evidence" value="ECO:0007669"/>
    <property type="project" value="UniProtKB-KW"/>
</dbReference>
<dbReference type="Pfam" id="PF07992">
    <property type="entry name" value="Pyr_redox_2"/>
    <property type="match status" value="1"/>
</dbReference>
<evidence type="ECO:0000256" key="1">
    <source>
        <dbReference type="ARBA" id="ARBA00018719"/>
    </source>
</evidence>
<dbReference type="InterPro" id="IPR036188">
    <property type="entry name" value="FAD/NAD-bd_sf"/>
</dbReference>
<protein>
    <recommendedName>
        <fullName evidence="1">Thioredoxin reductase</fullName>
    </recommendedName>
</protein>
<dbReference type="RefSeq" id="WP_183616430.1">
    <property type="nucleotide sequence ID" value="NZ_JACIDY010000002.1"/>
</dbReference>
<dbReference type="SUPFAM" id="SSF51905">
    <property type="entry name" value="FAD/NAD(P)-binding domain"/>
    <property type="match status" value="2"/>
</dbReference>
<dbReference type="InterPro" id="IPR050097">
    <property type="entry name" value="Ferredoxin-NADP_redctase_2"/>
</dbReference>
<evidence type="ECO:0000313" key="5">
    <source>
        <dbReference type="EMBL" id="MBB3939759.1"/>
    </source>
</evidence>
<feature type="domain" description="FAD/NAD(P)-binding" evidence="4">
    <location>
        <begin position="6"/>
        <end position="285"/>
    </location>
</feature>
<dbReference type="PRINTS" id="PR00368">
    <property type="entry name" value="FADPNR"/>
</dbReference>
<comment type="caution">
    <text evidence="5">The sequence shown here is derived from an EMBL/GenBank/DDBJ whole genome shotgun (WGS) entry which is preliminary data.</text>
</comment>
<dbReference type="PANTHER" id="PTHR48105">
    <property type="entry name" value="THIOREDOXIN REDUCTASE 1-RELATED-RELATED"/>
    <property type="match status" value="1"/>
</dbReference>
<evidence type="ECO:0000313" key="6">
    <source>
        <dbReference type="Proteomes" id="UP000561459"/>
    </source>
</evidence>
<dbReference type="PRINTS" id="PR00469">
    <property type="entry name" value="PNDRDTASEII"/>
</dbReference>
<accession>A0A7W6C152</accession>
<gene>
    <name evidence="5" type="ORF">GGR39_001399</name>
</gene>
<keyword evidence="3 5" id="KW-0560">Oxidoreductase</keyword>